<accession>A0A644ZEC0</accession>
<comment type="caution">
    <text evidence="1">The sequence shown here is derived from an EMBL/GenBank/DDBJ whole genome shotgun (WGS) entry which is preliminary data.</text>
</comment>
<evidence type="ECO:0000313" key="1">
    <source>
        <dbReference type="EMBL" id="MPM37053.1"/>
    </source>
</evidence>
<gene>
    <name evidence="1" type="ORF">SDC9_83658</name>
</gene>
<sequence length="66" mass="7144">MKVPTVEKLSTKSGARAIQGGADALYYFVHDDDARIAIAAEGVVILTKAQAKALVHEMKDLIDLYL</sequence>
<organism evidence="1">
    <name type="scientific">bioreactor metagenome</name>
    <dbReference type="NCBI Taxonomy" id="1076179"/>
    <lineage>
        <taxon>unclassified sequences</taxon>
        <taxon>metagenomes</taxon>
        <taxon>ecological metagenomes</taxon>
    </lineage>
</organism>
<reference evidence="1" key="1">
    <citation type="submission" date="2019-08" db="EMBL/GenBank/DDBJ databases">
        <authorList>
            <person name="Kucharzyk K."/>
            <person name="Murdoch R.W."/>
            <person name="Higgins S."/>
            <person name="Loffler F."/>
        </authorList>
    </citation>
    <scope>NUCLEOTIDE SEQUENCE</scope>
</reference>
<dbReference type="EMBL" id="VSSQ01007812">
    <property type="protein sequence ID" value="MPM37053.1"/>
    <property type="molecule type" value="Genomic_DNA"/>
</dbReference>
<dbReference type="AlphaFoldDB" id="A0A644ZEC0"/>
<proteinExistence type="predicted"/>
<protein>
    <submittedName>
        <fullName evidence="1">Uncharacterized protein</fullName>
    </submittedName>
</protein>
<name>A0A644ZEC0_9ZZZZ</name>